<sequence>MIERETIKRGGRRVAAAMTEFFTAPASAKPLAVFRIGLATVLLAQAFSLAANVTDLFGREGLIQWDVTYDGTDRSAMAWAYPHLSWFDGLFAALGLSESTGVYVMFSLYVTSLVFLLVGFKTRAACIATFALQLILSNSSPATVYGVDSFARVSLFYALWMPLGAVYSIDAILQRGGAVNSSAARIGLRFLQLHMALMYLASGIGKGMGAQWWNGEAIWRAVTMPELAQYDMLWLANYPWLPIFLGWATVILEVVYIAAVCSRRTRLPIVLAVISMHVGIALFLGLVSFASLMIVLNVSAFLIPSEPTGLKQTAASFDPQSMVAVAA</sequence>
<feature type="transmembrane region" description="Helical" evidence="5">
    <location>
        <begin position="193"/>
        <end position="213"/>
    </location>
</feature>
<name>A0A517ZKT3_9PLAN</name>
<organism evidence="7 8">
    <name type="scientific">Symmachiella dynata</name>
    <dbReference type="NCBI Taxonomy" id="2527995"/>
    <lineage>
        <taxon>Bacteria</taxon>
        <taxon>Pseudomonadati</taxon>
        <taxon>Planctomycetota</taxon>
        <taxon>Planctomycetia</taxon>
        <taxon>Planctomycetales</taxon>
        <taxon>Planctomycetaceae</taxon>
        <taxon>Symmachiella</taxon>
    </lineage>
</organism>
<comment type="subcellular location">
    <subcellularLocation>
        <location evidence="1">Endomembrane system</location>
        <topology evidence="1">Multi-pass membrane protein</topology>
    </subcellularLocation>
</comment>
<evidence type="ECO:0000256" key="1">
    <source>
        <dbReference type="ARBA" id="ARBA00004127"/>
    </source>
</evidence>
<feature type="transmembrane region" description="Helical" evidence="5">
    <location>
        <begin position="233"/>
        <end position="257"/>
    </location>
</feature>
<dbReference type="SMART" id="SM00752">
    <property type="entry name" value="HTTM"/>
    <property type="match status" value="1"/>
</dbReference>
<evidence type="ECO:0000313" key="8">
    <source>
        <dbReference type="Proteomes" id="UP000319383"/>
    </source>
</evidence>
<dbReference type="AlphaFoldDB" id="A0A517ZKT3"/>
<evidence type="ECO:0000256" key="5">
    <source>
        <dbReference type="SAM" id="Phobius"/>
    </source>
</evidence>
<feature type="transmembrane region" description="Helical" evidence="5">
    <location>
        <begin position="32"/>
        <end position="51"/>
    </location>
</feature>
<dbReference type="InterPro" id="IPR052964">
    <property type="entry name" value="Sporulation_signal_mat"/>
</dbReference>
<dbReference type="InterPro" id="IPR053934">
    <property type="entry name" value="HTTM_dom"/>
</dbReference>
<keyword evidence="2 5" id="KW-0812">Transmembrane</keyword>
<dbReference type="PANTHER" id="PTHR39535">
    <property type="entry name" value="SPORULATION-DELAYING PROTEIN SDPB"/>
    <property type="match status" value="1"/>
</dbReference>
<keyword evidence="3 5" id="KW-1133">Transmembrane helix</keyword>
<evidence type="ECO:0000256" key="2">
    <source>
        <dbReference type="ARBA" id="ARBA00022692"/>
    </source>
</evidence>
<evidence type="ECO:0000313" key="7">
    <source>
        <dbReference type="EMBL" id="QDU43078.1"/>
    </source>
</evidence>
<dbReference type="EMBL" id="CP036276">
    <property type="protein sequence ID" value="QDU43078.1"/>
    <property type="molecule type" value="Genomic_DNA"/>
</dbReference>
<dbReference type="PANTHER" id="PTHR39535:SF2">
    <property type="entry name" value="HTTM DOMAIN-CONTAINING PROTEIN"/>
    <property type="match status" value="1"/>
</dbReference>
<accession>A0A517ZKT3</accession>
<feature type="transmembrane region" description="Helical" evidence="5">
    <location>
        <begin position="153"/>
        <end position="173"/>
    </location>
</feature>
<dbReference type="InterPro" id="IPR011020">
    <property type="entry name" value="HTTM-like"/>
</dbReference>
<dbReference type="RefSeq" id="WP_145375117.1">
    <property type="nucleotide sequence ID" value="NZ_CP036276.1"/>
</dbReference>
<protein>
    <recommendedName>
        <fullName evidence="6">HTTM-like domain-containing protein</fullName>
    </recommendedName>
</protein>
<evidence type="ECO:0000259" key="6">
    <source>
        <dbReference type="SMART" id="SM00752"/>
    </source>
</evidence>
<reference evidence="7 8" key="1">
    <citation type="submission" date="2019-02" db="EMBL/GenBank/DDBJ databases">
        <title>Deep-cultivation of Planctomycetes and their phenomic and genomic characterization uncovers novel biology.</title>
        <authorList>
            <person name="Wiegand S."/>
            <person name="Jogler M."/>
            <person name="Boedeker C."/>
            <person name="Pinto D."/>
            <person name="Vollmers J."/>
            <person name="Rivas-Marin E."/>
            <person name="Kohn T."/>
            <person name="Peeters S.H."/>
            <person name="Heuer A."/>
            <person name="Rast P."/>
            <person name="Oberbeckmann S."/>
            <person name="Bunk B."/>
            <person name="Jeske O."/>
            <person name="Meyerdierks A."/>
            <person name="Storesund J.E."/>
            <person name="Kallscheuer N."/>
            <person name="Luecker S."/>
            <person name="Lage O.M."/>
            <person name="Pohl T."/>
            <person name="Merkel B.J."/>
            <person name="Hornburger P."/>
            <person name="Mueller R.-W."/>
            <person name="Bruemmer F."/>
            <person name="Labrenz M."/>
            <person name="Spormann A.M."/>
            <person name="Op den Camp H."/>
            <person name="Overmann J."/>
            <person name="Amann R."/>
            <person name="Jetten M.S.M."/>
            <person name="Mascher T."/>
            <person name="Medema M.H."/>
            <person name="Devos D.P."/>
            <person name="Kaster A.-K."/>
            <person name="Ovreas L."/>
            <person name="Rohde M."/>
            <person name="Galperin M.Y."/>
            <person name="Jogler C."/>
        </authorList>
    </citation>
    <scope>NUCLEOTIDE SEQUENCE [LARGE SCALE GENOMIC DNA]</scope>
    <source>
        <strain evidence="7 8">Mal52</strain>
    </source>
</reference>
<dbReference type="Pfam" id="PF05090">
    <property type="entry name" value="HTTM"/>
    <property type="match status" value="1"/>
</dbReference>
<proteinExistence type="predicted"/>
<feature type="transmembrane region" description="Helical" evidence="5">
    <location>
        <begin position="269"/>
        <end position="296"/>
    </location>
</feature>
<feature type="domain" description="HTTM-like" evidence="6">
    <location>
        <begin position="23"/>
        <end position="306"/>
    </location>
</feature>
<dbReference type="KEGG" id="sdyn:Mal52_15500"/>
<evidence type="ECO:0000256" key="3">
    <source>
        <dbReference type="ARBA" id="ARBA00022989"/>
    </source>
</evidence>
<keyword evidence="8" id="KW-1185">Reference proteome</keyword>
<keyword evidence="4 5" id="KW-0472">Membrane</keyword>
<gene>
    <name evidence="7" type="ORF">Mal52_15500</name>
</gene>
<dbReference type="GO" id="GO:0012505">
    <property type="term" value="C:endomembrane system"/>
    <property type="evidence" value="ECO:0007669"/>
    <property type="project" value="UniProtKB-SubCell"/>
</dbReference>
<dbReference type="Proteomes" id="UP000319383">
    <property type="component" value="Chromosome"/>
</dbReference>
<evidence type="ECO:0000256" key="4">
    <source>
        <dbReference type="ARBA" id="ARBA00023136"/>
    </source>
</evidence>